<dbReference type="NCBIfam" id="TIGR01509">
    <property type="entry name" value="HAD-SF-IA-v3"/>
    <property type="match status" value="1"/>
</dbReference>
<dbReference type="SFLD" id="SFLDG01129">
    <property type="entry name" value="C1.5:_HAD__Beta-PGM__Phosphata"/>
    <property type="match status" value="1"/>
</dbReference>
<dbReference type="OrthoDB" id="9797743at2"/>
<gene>
    <name evidence="2" type="primary">yqaB</name>
    <name evidence="2" type="ORF">MFFC18_41890</name>
</gene>
<dbReference type="SFLD" id="SFLDS00003">
    <property type="entry name" value="Haloacid_Dehalogenase"/>
    <property type="match status" value="1"/>
</dbReference>
<evidence type="ECO:0000313" key="3">
    <source>
        <dbReference type="Proteomes" id="UP000322214"/>
    </source>
</evidence>
<dbReference type="PRINTS" id="PR00413">
    <property type="entry name" value="HADHALOGNASE"/>
</dbReference>
<dbReference type="CDD" id="cd07505">
    <property type="entry name" value="HAD_BPGM-like"/>
    <property type="match status" value="1"/>
</dbReference>
<dbReference type="STRING" id="980251.GCA_001642875_00765"/>
<dbReference type="Gene3D" id="1.10.150.240">
    <property type="entry name" value="Putative phosphatase, domain 2"/>
    <property type="match status" value="1"/>
</dbReference>
<dbReference type="SUPFAM" id="SSF56784">
    <property type="entry name" value="HAD-like"/>
    <property type="match status" value="1"/>
</dbReference>
<accession>A0A5B9PNY5</accession>
<dbReference type="InterPro" id="IPR036412">
    <property type="entry name" value="HAD-like_sf"/>
</dbReference>
<protein>
    <submittedName>
        <fullName evidence="2">Fructose-1-phosphate phosphatase YqaB</fullName>
        <ecNumber evidence="2">3.1.3.-</ecNumber>
    </submittedName>
</protein>
<organism evidence="2 3">
    <name type="scientific">Mariniblastus fucicola</name>
    <dbReference type="NCBI Taxonomy" id="980251"/>
    <lineage>
        <taxon>Bacteria</taxon>
        <taxon>Pseudomonadati</taxon>
        <taxon>Planctomycetota</taxon>
        <taxon>Planctomycetia</taxon>
        <taxon>Pirellulales</taxon>
        <taxon>Pirellulaceae</taxon>
        <taxon>Mariniblastus</taxon>
    </lineage>
</organism>
<evidence type="ECO:0000256" key="1">
    <source>
        <dbReference type="ARBA" id="ARBA00006171"/>
    </source>
</evidence>
<keyword evidence="2" id="KW-0378">Hydrolase</keyword>
<dbReference type="InterPro" id="IPR023214">
    <property type="entry name" value="HAD_sf"/>
</dbReference>
<dbReference type="Pfam" id="PF13419">
    <property type="entry name" value="HAD_2"/>
    <property type="match status" value="1"/>
</dbReference>
<dbReference type="InterPro" id="IPR041492">
    <property type="entry name" value="HAD_2"/>
</dbReference>
<name>A0A5B9PNY5_9BACT</name>
<dbReference type="InterPro" id="IPR023198">
    <property type="entry name" value="PGP-like_dom2"/>
</dbReference>
<dbReference type="EMBL" id="CP042912">
    <property type="protein sequence ID" value="QEG24271.1"/>
    <property type="molecule type" value="Genomic_DNA"/>
</dbReference>
<dbReference type="PANTHER" id="PTHR43481:SF4">
    <property type="entry name" value="GLYCEROL-1-PHOSPHATE PHOSPHOHYDROLASE 1-RELATED"/>
    <property type="match status" value="1"/>
</dbReference>
<dbReference type="InterPro" id="IPR051806">
    <property type="entry name" value="HAD-like_SPP"/>
</dbReference>
<dbReference type="RefSeq" id="WP_075083551.1">
    <property type="nucleotide sequence ID" value="NZ_CP042912.1"/>
</dbReference>
<sequence length="204" mass="22573">MLPNDDTEALIFDCDGTLADTMPLHFIAWQNVMTGYGFQFDEDLFYSLGGKPTELIVEDLSRDQNIDVDVMKVTNEKESAFLDLIDQIEPIKAVVGVAQQFHGKLPMGVGSGGQREVVKQILSTLSIEPLFDCVVGSEDTEKHKPEPDVFLEVASRLKVEPSKCLVYEDADLGVEAARRAGMQCFDVRTIFTPRRITSTDPGNA</sequence>
<dbReference type="PANTHER" id="PTHR43481">
    <property type="entry name" value="FRUCTOSE-1-PHOSPHATE PHOSPHATASE"/>
    <property type="match status" value="1"/>
</dbReference>
<dbReference type="GO" id="GO:0050308">
    <property type="term" value="F:sugar-phosphatase activity"/>
    <property type="evidence" value="ECO:0007669"/>
    <property type="project" value="TreeGrafter"/>
</dbReference>
<dbReference type="EC" id="3.1.3.-" evidence="2"/>
<dbReference type="Gene3D" id="3.40.50.1000">
    <property type="entry name" value="HAD superfamily/HAD-like"/>
    <property type="match status" value="1"/>
</dbReference>
<dbReference type="Proteomes" id="UP000322214">
    <property type="component" value="Chromosome"/>
</dbReference>
<evidence type="ECO:0000313" key="2">
    <source>
        <dbReference type="EMBL" id="QEG24271.1"/>
    </source>
</evidence>
<proteinExistence type="inferred from homology"/>
<comment type="similarity">
    <text evidence="1">Belongs to the HAD-like hydrolase superfamily. CbbY/CbbZ/Gph/YieH family.</text>
</comment>
<dbReference type="KEGG" id="mff:MFFC18_41890"/>
<dbReference type="InterPro" id="IPR006439">
    <property type="entry name" value="HAD-SF_hydro_IA"/>
</dbReference>
<dbReference type="NCBIfam" id="TIGR02009">
    <property type="entry name" value="PGMB-YQAB-SF"/>
    <property type="match status" value="1"/>
</dbReference>
<dbReference type="InterPro" id="IPR010976">
    <property type="entry name" value="B-phosphoglucomutase_hydrolase"/>
</dbReference>
<keyword evidence="3" id="KW-1185">Reference proteome</keyword>
<reference evidence="2 3" key="1">
    <citation type="submission" date="2019-08" db="EMBL/GenBank/DDBJ databases">
        <title>Deep-cultivation of Planctomycetes and their phenomic and genomic characterization uncovers novel biology.</title>
        <authorList>
            <person name="Wiegand S."/>
            <person name="Jogler M."/>
            <person name="Boedeker C."/>
            <person name="Pinto D."/>
            <person name="Vollmers J."/>
            <person name="Rivas-Marin E."/>
            <person name="Kohn T."/>
            <person name="Peeters S.H."/>
            <person name="Heuer A."/>
            <person name="Rast P."/>
            <person name="Oberbeckmann S."/>
            <person name="Bunk B."/>
            <person name="Jeske O."/>
            <person name="Meyerdierks A."/>
            <person name="Storesund J.E."/>
            <person name="Kallscheuer N."/>
            <person name="Luecker S."/>
            <person name="Lage O.M."/>
            <person name="Pohl T."/>
            <person name="Merkel B.J."/>
            <person name="Hornburger P."/>
            <person name="Mueller R.-W."/>
            <person name="Bruemmer F."/>
            <person name="Labrenz M."/>
            <person name="Spormann A.M."/>
            <person name="Op den Camp H."/>
            <person name="Overmann J."/>
            <person name="Amann R."/>
            <person name="Jetten M.S.M."/>
            <person name="Mascher T."/>
            <person name="Medema M.H."/>
            <person name="Devos D.P."/>
            <person name="Kaster A.-K."/>
            <person name="Ovreas L."/>
            <person name="Rohde M."/>
            <person name="Galperin M.Y."/>
            <person name="Jogler C."/>
        </authorList>
    </citation>
    <scope>NUCLEOTIDE SEQUENCE [LARGE SCALE GENOMIC DNA]</scope>
    <source>
        <strain evidence="2 3">FC18</strain>
    </source>
</reference>
<dbReference type="AlphaFoldDB" id="A0A5B9PNY5"/>